<dbReference type="GO" id="GO:0005737">
    <property type="term" value="C:cytoplasm"/>
    <property type="evidence" value="ECO:0007669"/>
    <property type="project" value="TreeGrafter"/>
</dbReference>
<gene>
    <name evidence="2" type="ORF">CIT40_24650</name>
</gene>
<reference evidence="2 3" key="1">
    <citation type="journal article" date="2017" name="Syst. Appl. Microbiol.">
        <title>Soybeans inoculated with root zone soils of Canadian native legumes harbour diverse and novel Bradyrhizobium spp. that possess agricultural potential.</title>
        <authorList>
            <person name="Bromfield E.S.P."/>
            <person name="Cloutier S."/>
            <person name="Tambong J.T."/>
            <person name="Tran Thi T.V."/>
        </authorList>
    </citation>
    <scope>NUCLEOTIDE SEQUENCE [LARGE SCALE GENOMIC DNA]</scope>
    <source>
        <strain evidence="2 3">39S1MB</strain>
    </source>
</reference>
<accession>A0A2U8PZE8</accession>
<evidence type="ECO:0000313" key="2">
    <source>
        <dbReference type="EMBL" id="AWM02905.1"/>
    </source>
</evidence>
<proteinExistence type="predicted"/>
<dbReference type="InterPro" id="IPR001509">
    <property type="entry name" value="Epimerase_deHydtase"/>
</dbReference>
<name>A0A2U8PZE8_9BRAD</name>
<dbReference type="Gene3D" id="3.40.50.720">
    <property type="entry name" value="NAD(P)-binding Rossmann-like Domain"/>
    <property type="match status" value="1"/>
</dbReference>
<dbReference type="EMBL" id="CP029426">
    <property type="protein sequence ID" value="AWM02905.1"/>
    <property type="molecule type" value="Genomic_DNA"/>
</dbReference>
<dbReference type="OrthoDB" id="9801785at2"/>
<dbReference type="Proteomes" id="UP000215884">
    <property type="component" value="Chromosome"/>
</dbReference>
<evidence type="ECO:0000313" key="3">
    <source>
        <dbReference type="Proteomes" id="UP000215884"/>
    </source>
</evidence>
<dbReference type="InterPro" id="IPR051783">
    <property type="entry name" value="NAD(P)-dependent_oxidoreduct"/>
</dbReference>
<dbReference type="Pfam" id="PF01370">
    <property type="entry name" value="Epimerase"/>
    <property type="match status" value="1"/>
</dbReference>
<sequence length="343" mass="36764">MALVLVTGGSGFIGHHLVEALRARGQRVRVLDVRAPAAANADVEYVHGSVLDGAAVDAAIAGVDQVYHLAGLPGMWVANKQDFHDVNFRGTEVVLAAAMKRGVSRFLHCSTESILFPYSDLKGVAAEEALQPADAMPGAYTRSKSLAEHHAAKAAASGFPLVIGTPTMPIGAADHNLTPPTAMLWYFLQKKVQPHLNFLVNLVDVRDVAMGLVLTMERGRIGQRYILGGDCVPLGNILRMMSAMSGRRQYPIVVPGRIAELSAIMLEYISDHVTRRPPNGTAEGVRIALAASDLSIGKARNELGYSPRPIEPVLRETITHLLARNGQQPSGALQHRALSSRAS</sequence>
<dbReference type="GO" id="GO:0004029">
    <property type="term" value="F:aldehyde dehydrogenase (NAD+) activity"/>
    <property type="evidence" value="ECO:0007669"/>
    <property type="project" value="TreeGrafter"/>
</dbReference>
<dbReference type="KEGG" id="brq:CIT40_24650"/>
<dbReference type="PANTHER" id="PTHR48079">
    <property type="entry name" value="PROTEIN YEEZ"/>
    <property type="match status" value="1"/>
</dbReference>
<dbReference type="AlphaFoldDB" id="A0A2U8PZE8"/>
<dbReference type="RefSeq" id="WP_094893919.1">
    <property type="nucleotide sequence ID" value="NZ_CP029426.2"/>
</dbReference>
<protein>
    <submittedName>
        <fullName evidence="2">Dihydroflavonol 4-reductase</fullName>
    </submittedName>
</protein>
<organism evidence="2 3">
    <name type="scientific">Bradyrhizobium amphicarpaeae</name>
    <dbReference type="NCBI Taxonomy" id="1404768"/>
    <lineage>
        <taxon>Bacteria</taxon>
        <taxon>Pseudomonadati</taxon>
        <taxon>Pseudomonadota</taxon>
        <taxon>Alphaproteobacteria</taxon>
        <taxon>Hyphomicrobiales</taxon>
        <taxon>Nitrobacteraceae</taxon>
        <taxon>Bradyrhizobium</taxon>
    </lineage>
</organism>
<evidence type="ECO:0000259" key="1">
    <source>
        <dbReference type="Pfam" id="PF01370"/>
    </source>
</evidence>
<dbReference type="SUPFAM" id="SSF51735">
    <property type="entry name" value="NAD(P)-binding Rossmann-fold domains"/>
    <property type="match status" value="1"/>
</dbReference>
<reference evidence="2 3" key="2">
    <citation type="journal article" date="2019" name="Int. J. Syst. Evol. Microbiol.">
        <title>Description and complete genome sequence of Bradyrhizobium amphicarpaeae sp. nov., harbouring photosystem and nitrogen-fixation genes.</title>
        <authorList>
            <person name="Bromfield E.S.P."/>
            <person name="Cloutier S."/>
            <person name="Nguyen H.D.T."/>
        </authorList>
    </citation>
    <scope>NUCLEOTIDE SEQUENCE [LARGE SCALE GENOMIC DNA]</scope>
    <source>
        <strain evidence="2 3">39S1MB</strain>
    </source>
</reference>
<keyword evidence="3" id="KW-1185">Reference proteome</keyword>
<feature type="domain" description="NAD-dependent epimerase/dehydratase" evidence="1">
    <location>
        <begin position="4"/>
        <end position="228"/>
    </location>
</feature>
<dbReference type="InterPro" id="IPR036291">
    <property type="entry name" value="NAD(P)-bd_dom_sf"/>
</dbReference>
<dbReference type="PANTHER" id="PTHR48079:SF6">
    <property type="entry name" value="NAD(P)-BINDING DOMAIN-CONTAINING PROTEIN-RELATED"/>
    <property type="match status" value="1"/>
</dbReference>